<keyword evidence="7" id="KW-0808">Transferase</keyword>
<protein>
    <recommendedName>
        <fullName evidence="4">Protein-L-isoaspartate O-methyltransferase</fullName>
        <ecNumber evidence="3">2.1.1.77</ecNumber>
    </recommendedName>
    <alternativeName>
        <fullName evidence="11">L-isoaspartyl protein carboxyl methyltransferase</fullName>
    </alternativeName>
    <alternativeName>
        <fullName evidence="9">Protein L-isoaspartyl methyltransferase</fullName>
    </alternativeName>
    <alternativeName>
        <fullName evidence="10">Protein-beta-aspartate methyltransferase</fullName>
    </alternativeName>
</protein>
<dbReference type="SUPFAM" id="SSF53335">
    <property type="entry name" value="S-adenosyl-L-methionine-dependent methyltransferases"/>
    <property type="match status" value="1"/>
</dbReference>
<evidence type="ECO:0000256" key="6">
    <source>
        <dbReference type="ARBA" id="ARBA00022603"/>
    </source>
</evidence>
<evidence type="ECO:0000313" key="12">
    <source>
        <dbReference type="EMBL" id="GAA0967571.1"/>
    </source>
</evidence>
<dbReference type="CDD" id="cd02440">
    <property type="entry name" value="AdoMet_MTases"/>
    <property type="match status" value="1"/>
</dbReference>
<evidence type="ECO:0000313" key="13">
    <source>
        <dbReference type="Proteomes" id="UP001500665"/>
    </source>
</evidence>
<dbReference type="EC" id="2.1.1.77" evidence="3"/>
<comment type="subcellular location">
    <subcellularLocation>
        <location evidence="1">Cytoplasm</location>
    </subcellularLocation>
</comment>
<dbReference type="Proteomes" id="UP001500665">
    <property type="component" value="Unassembled WGS sequence"/>
</dbReference>
<evidence type="ECO:0000256" key="10">
    <source>
        <dbReference type="ARBA" id="ARBA00031323"/>
    </source>
</evidence>
<dbReference type="EMBL" id="BAAAHH010000050">
    <property type="protein sequence ID" value="GAA0967571.1"/>
    <property type="molecule type" value="Genomic_DNA"/>
</dbReference>
<evidence type="ECO:0000256" key="3">
    <source>
        <dbReference type="ARBA" id="ARBA00011890"/>
    </source>
</evidence>
<organism evidence="12 13">
    <name type="scientific">Actinocorallia libanotica</name>
    <dbReference type="NCBI Taxonomy" id="46162"/>
    <lineage>
        <taxon>Bacteria</taxon>
        <taxon>Bacillati</taxon>
        <taxon>Actinomycetota</taxon>
        <taxon>Actinomycetes</taxon>
        <taxon>Streptosporangiales</taxon>
        <taxon>Thermomonosporaceae</taxon>
        <taxon>Actinocorallia</taxon>
    </lineage>
</organism>
<accession>A0ABP4CEG1</accession>
<dbReference type="NCBIfam" id="TIGR04364">
    <property type="entry name" value="methyltran_FxLD"/>
    <property type="match status" value="1"/>
</dbReference>
<sequence>MVRRLVDAGVIEDGAVAEAMRAVPRHEFVPEAELRAAYRNEAVVTHRDSEGVALSSASAPGIVGAMLRQLDVRAGHRVLEIGAGTGYNAALLDTLVGPGGAVTTVDILPEAVQEAQAHLDATGHGTVRVLLGDGEFGDAAGGPYDRIIVTAGAWDVPASWADQLAPDGLLVVPLRMRGLTRSVALRREGDRWVSEDSAECGFVPIQGAGGVAERNIMLGENSVLLRFDDDREVQEAALAEALGRPAHIVWTGVRPPGPEATLDYWLMTLAGFCRVILMDAAFERGLPRALYAWGSMGAVQGGTFAYLTARGEGDERELGVCAVGTDEVALADEVAERVREWDVERGSRARIEVHPHGEAPPNARWTIDKRHEQVSIILES</sequence>
<evidence type="ECO:0000256" key="2">
    <source>
        <dbReference type="ARBA" id="ARBA00005369"/>
    </source>
</evidence>
<keyword evidence="13" id="KW-1185">Reference proteome</keyword>
<reference evidence="13" key="1">
    <citation type="journal article" date="2019" name="Int. J. Syst. Evol. Microbiol.">
        <title>The Global Catalogue of Microorganisms (GCM) 10K type strain sequencing project: providing services to taxonomists for standard genome sequencing and annotation.</title>
        <authorList>
            <consortium name="The Broad Institute Genomics Platform"/>
            <consortium name="The Broad Institute Genome Sequencing Center for Infectious Disease"/>
            <person name="Wu L."/>
            <person name="Ma J."/>
        </authorList>
    </citation>
    <scope>NUCLEOTIDE SEQUENCE [LARGE SCALE GENOMIC DNA]</scope>
    <source>
        <strain evidence="13">JCM 10696</strain>
    </source>
</reference>
<keyword evidence="8" id="KW-0949">S-adenosyl-L-methionine</keyword>
<dbReference type="Gene3D" id="3.40.50.150">
    <property type="entry name" value="Vaccinia Virus protein VP39"/>
    <property type="match status" value="1"/>
</dbReference>
<evidence type="ECO:0000256" key="1">
    <source>
        <dbReference type="ARBA" id="ARBA00004496"/>
    </source>
</evidence>
<name>A0ABP4CEG1_9ACTN</name>
<comment type="similarity">
    <text evidence="2">Belongs to the methyltransferase superfamily. L-isoaspartyl/D-aspartyl protein methyltransferase family.</text>
</comment>
<dbReference type="PANTHER" id="PTHR11579">
    <property type="entry name" value="PROTEIN-L-ISOASPARTATE O-METHYLTRANSFERASE"/>
    <property type="match status" value="1"/>
</dbReference>
<proteinExistence type="inferred from homology"/>
<evidence type="ECO:0000256" key="9">
    <source>
        <dbReference type="ARBA" id="ARBA00030757"/>
    </source>
</evidence>
<keyword evidence="6" id="KW-0489">Methyltransferase</keyword>
<keyword evidence="5" id="KW-0963">Cytoplasm</keyword>
<dbReference type="PANTHER" id="PTHR11579:SF0">
    <property type="entry name" value="PROTEIN-L-ISOASPARTATE(D-ASPARTATE) O-METHYLTRANSFERASE"/>
    <property type="match status" value="1"/>
</dbReference>
<evidence type="ECO:0000256" key="8">
    <source>
        <dbReference type="ARBA" id="ARBA00022691"/>
    </source>
</evidence>
<evidence type="ECO:0000256" key="11">
    <source>
        <dbReference type="ARBA" id="ARBA00031350"/>
    </source>
</evidence>
<dbReference type="InterPro" id="IPR029063">
    <property type="entry name" value="SAM-dependent_MTases_sf"/>
</dbReference>
<comment type="caution">
    <text evidence="12">The sequence shown here is derived from an EMBL/GenBank/DDBJ whole genome shotgun (WGS) entry which is preliminary data.</text>
</comment>
<evidence type="ECO:0000256" key="7">
    <source>
        <dbReference type="ARBA" id="ARBA00022679"/>
    </source>
</evidence>
<dbReference type="InterPro" id="IPR027573">
    <property type="entry name" value="Methyltran_FxLD"/>
</dbReference>
<gene>
    <name evidence="12" type="ORF">GCM10009550_71640</name>
</gene>
<evidence type="ECO:0000256" key="4">
    <source>
        <dbReference type="ARBA" id="ARBA00013346"/>
    </source>
</evidence>
<dbReference type="Pfam" id="PF01135">
    <property type="entry name" value="PCMT"/>
    <property type="match status" value="1"/>
</dbReference>
<dbReference type="InterPro" id="IPR000682">
    <property type="entry name" value="PCMT"/>
</dbReference>
<evidence type="ECO:0000256" key="5">
    <source>
        <dbReference type="ARBA" id="ARBA00022490"/>
    </source>
</evidence>